<reference evidence="1 2" key="1">
    <citation type="journal article" date="2019" name="Commun. Biol.">
        <title>The bagworm genome reveals a unique fibroin gene that provides high tensile strength.</title>
        <authorList>
            <person name="Kono N."/>
            <person name="Nakamura H."/>
            <person name="Ohtoshi R."/>
            <person name="Tomita M."/>
            <person name="Numata K."/>
            <person name="Arakawa K."/>
        </authorList>
    </citation>
    <scope>NUCLEOTIDE SEQUENCE [LARGE SCALE GENOMIC DNA]</scope>
</reference>
<dbReference type="AlphaFoldDB" id="A0A4C1WEC2"/>
<proteinExistence type="predicted"/>
<keyword evidence="2" id="KW-1185">Reference proteome</keyword>
<gene>
    <name evidence="1" type="ORF">EVAR_25696_1</name>
</gene>
<organism evidence="1 2">
    <name type="scientific">Eumeta variegata</name>
    <name type="common">Bagworm moth</name>
    <name type="synonym">Eumeta japonica</name>
    <dbReference type="NCBI Taxonomy" id="151549"/>
    <lineage>
        <taxon>Eukaryota</taxon>
        <taxon>Metazoa</taxon>
        <taxon>Ecdysozoa</taxon>
        <taxon>Arthropoda</taxon>
        <taxon>Hexapoda</taxon>
        <taxon>Insecta</taxon>
        <taxon>Pterygota</taxon>
        <taxon>Neoptera</taxon>
        <taxon>Endopterygota</taxon>
        <taxon>Lepidoptera</taxon>
        <taxon>Glossata</taxon>
        <taxon>Ditrysia</taxon>
        <taxon>Tineoidea</taxon>
        <taxon>Psychidae</taxon>
        <taxon>Oiketicinae</taxon>
        <taxon>Eumeta</taxon>
    </lineage>
</organism>
<protein>
    <submittedName>
        <fullName evidence="1">Uncharacterized protein</fullName>
    </submittedName>
</protein>
<accession>A0A4C1WEC2</accession>
<dbReference type="EMBL" id="BGZK01000545">
    <property type="protein sequence ID" value="GBP49481.1"/>
    <property type="molecule type" value="Genomic_DNA"/>
</dbReference>
<name>A0A4C1WEC2_EUMVA</name>
<comment type="caution">
    <text evidence="1">The sequence shown here is derived from an EMBL/GenBank/DDBJ whole genome shotgun (WGS) entry which is preliminary data.</text>
</comment>
<evidence type="ECO:0000313" key="2">
    <source>
        <dbReference type="Proteomes" id="UP000299102"/>
    </source>
</evidence>
<evidence type="ECO:0000313" key="1">
    <source>
        <dbReference type="EMBL" id="GBP49481.1"/>
    </source>
</evidence>
<sequence length="102" mass="11273">MKTLLVKPILLWSDRPDTRPSETIVEKHSSDLRSSETAIRMGCSCYLKENCLPNQYSDLDAGFGPPLAIGISDNGLIFLMEPVALGIGDRRQPRARRSLANS</sequence>
<dbReference type="Proteomes" id="UP000299102">
    <property type="component" value="Unassembled WGS sequence"/>
</dbReference>